<evidence type="ECO:0000313" key="1">
    <source>
        <dbReference type="EMBL" id="KAK7812562.1"/>
    </source>
</evidence>
<dbReference type="Proteomes" id="UP000237347">
    <property type="component" value="Unassembled WGS sequence"/>
</dbReference>
<dbReference type="EMBL" id="PKMF04001466">
    <property type="protein sequence ID" value="KAK7812562.1"/>
    <property type="molecule type" value="Genomic_DNA"/>
</dbReference>
<feature type="non-terminal residue" evidence="1">
    <location>
        <position position="97"/>
    </location>
</feature>
<proteinExistence type="predicted"/>
<accession>A0AAW0IDZ9</accession>
<comment type="caution">
    <text evidence="1">The sequence shown here is derived from an EMBL/GenBank/DDBJ whole genome shotgun (WGS) entry which is preliminary data.</text>
</comment>
<keyword evidence="2" id="KW-1185">Reference proteome</keyword>
<protein>
    <submittedName>
        <fullName evidence="1">Phosphoglucan</fullName>
    </submittedName>
</protein>
<evidence type="ECO:0000313" key="2">
    <source>
        <dbReference type="Proteomes" id="UP000237347"/>
    </source>
</evidence>
<sequence>MIWALRLKATLDRARRLTEEYSETLLQIFPQKVQMLGKAFGIPENSVRTYAEAEIRAGVIFQVSKLCTLLLKAVRSTVGSQGWDVLVPGAALGTLVQ</sequence>
<dbReference type="AlphaFoldDB" id="A0AAW0IDZ9"/>
<reference evidence="1 2" key="1">
    <citation type="journal article" date="2018" name="Sci. Data">
        <title>The draft genome sequence of cork oak.</title>
        <authorList>
            <person name="Ramos A.M."/>
            <person name="Usie A."/>
            <person name="Barbosa P."/>
            <person name="Barros P.M."/>
            <person name="Capote T."/>
            <person name="Chaves I."/>
            <person name="Simoes F."/>
            <person name="Abreu I."/>
            <person name="Carrasquinho I."/>
            <person name="Faro C."/>
            <person name="Guimaraes J.B."/>
            <person name="Mendonca D."/>
            <person name="Nobrega F."/>
            <person name="Rodrigues L."/>
            <person name="Saibo N.J.M."/>
            <person name="Varela M.C."/>
            <person name="Egas C."/>
            <person name="Matos J."/>
            <person name="Miguel C.M."/>
            <person name="Oliveira M.M."/>
            <person name="Ricardo C.P."/>
            <person name="Goncalves S."/>
        </authorList>
    </citation>
    <scope>NUCLEOTIDE SEQUENCE [LARGE SCALE GENOMIC DNA]</scope>
    <source>
        <strain evidence="2">cv. HL8</strain>
    </source>
</reference>
<gene>
    <name evidence="1" type="primary">GWD3_0</name>
    <name evidence="1" type="ORF">CFP56_007493</name>
</gene>
<dbReference type="PANTHER" id="PTHR47453:SF1">
    <property type="entry name" value="PHOSPHOGLUCAN, WATER DIKINASE, CHLOROPLASTIC"/>
    <property type="match status" value="1"/>
</dbReference>
<name>A0AAW0IDZ9_QUESU</name>
<dbReference type="PANTHER" id="PTHR47453">
    <property type="entry name" value="PHOSPHOGLUCAN, WATER DIKINASE, CHLOROPLASTIC"/>
    <property type="match status" value="1"/>
</dbReference>
<organism evidence="1 2">
    <name type="scientific">Quercus suber</name>
    <name type="common">Cork oak</name>
    <dbReference type="NCBI Taxonomy" id="58331"/>
    <lineage>
        <taxon>Eukaryota</taxon>
        <taxon>Viridiplantae</taxon>
        <taxon>Streptophyta</taxon>
        <taxon>Embryophyta</taxon>
        <taxon>Tracheophyta</taxon>
        <taxon>Spermatophyta</taxon>
        <taxon>Magnoliopsida</taxon>
        <taxon>eudicotyledons</taxon>
        <taxon>Gunneridae</taxon>
        <taxon>Pentapetalae</taxon>
        <taxon>rosids</taxon>
        <taxon>fabids</taxon>
        <taxon>Fagales</taxon>
        <taxon>Fagaceae</taxon>
        <taxon>Quercus</taxon>
    </lineage>
</organism>